<name>A0AAN8CEL6_9TELE</name>
<sequence length="74" mass="8084">MAFNSTSERLTRTGLLCRCDQGDSSVPAPLLAPLTLRLTLDTGPYRLGHHEAFLWCEGFHVTLVTQSLSAVITP</sequence>
<dbReference type="EMBL" id="JAULUE010002051">
    <property type="protein sequence ID" value="KAK5902162.1"/>
    <property type="molecule type" value="Genomic_DNA"/>
</dbReference>
<evidence type="ECO:0000313" key="2">
    <source>
        <dbReference type="Proteomes" id="UP001335648"/>
    </source>
</evidence>
<comment type="caution">
    <text evidence="1">The sequence shown here is derived from an EMBL/GenBank/DDBJ whole genome shotgun (WGS) entry which is preliminary data.</text>
</comment>
<gene>
    <name evidence="1" type="ORF">CesoFtcFv8_007447</name>
</gene>
<proteinExistence type="predicted"/>
<protein>
    <submittedName>
        <fullName evidence="1">Uncharacterized protein</fullName>
    </submittedName>
</protein>
<accession>A0AAN8CEL6</accession>
<dbReference type="AlphaFoldDB" id="A0AAN8CEL6"/>
<keyword evidence="2" id="KW-1185">Reference proteome</keyword>
<organism evidence="1 2">
    <name type="scientific">Champsocephalus esox</name>
    <name type="common">pike icefish</name>
    <dbReference type="NCBI Taxonomy" id="159716"/>
    <lineage>
        <taxon>Eukaryota</taxon>
        <taxon>Metazoa</taxon>
        <taxon>Chordata</taxon>
        <taxon>Craniata</taxon>
        <taxon>Vertebrata</taxon>
        <taxon>Euteleostomi</taxon>
        <taxon>Actinopterygii</taxon>
        <taxon>Neopterygii</taxon>
        <taxon>Teleostei</taxon>
        <taxon>Neoteleostei</taxon>
        <taxon>Acanthomorphata</taxon>
        <taxon>Eupercaria</taxon>
        <taxon>Perciformes</taxon>
        <taxon>Notothenioidei</taxon>
        <taxon>Channichthyidae</taxon>
        <taxon>Champsocephalus</taxon>
    </lineage>
</organism>
<reference evidence="1 2" key="1">
    <citation type="journal article" date="2023" name="Mol. Biol. Evol.">
        <title>Genomics of Secondarily Temperate Adaptation in the Only Non-Antarctic Icefish.</title>
        <authorList>
            <person name="Rivera-Colon A.G."/>
            <person name="Rayamajhi N."/>
            <person name="Minhas B.F."/>
            <person name="Madrigal G."/>
            <person name="Bilyk K.T."/>
            <person name="Yoon V."/>
            <person name="Hune M."/>
            <person name="Gregory S."/>
            <person name="Cheng C.H.C."/>
            <person name="Catchen J.M."/>
        </authorList>
    </citation>
    <scope>NUCLEOTIDE SEQUENCE [LARGE SCALE GENOMIC DNA]</scope>
    <source>
        <strain evidence="1">JC2023a</strain>
    </source>
</reference>
<evidence type="ECO:0000313" key="1">
    <source>
        <dbReference type="EMBL" id="KAK5902162.1"/>
    </source>
</evidence>
<dbReference type="Proteomes" id="UP001335648">
    <property type="component" value="Unassembled WGS sequence"/>
</dbReference>